<dbReference type="AlphaFoldDB" id="A0A917GUT3"/>
<dbReference type="SUPFAM" id="SSF55729">
    <property type="entry name" value="Acyl-CoA N-acyltransferases (Nat)"/>
    <property type="match status" value="1"/>
</dbReference>
<evidence type="ECO:0000313" key="3">
    <source>
        <dbReference type="EMBL" id="GGG57059.1"/>
    </source>
</evidence>
<evidence type="ECO:0000256" key="1">
    <source>
        <dbReference type="SAM" id="MobiDB-lite"/>
    </source>
</evidence>
<dbReference type="Pfam" id="PF00583">
    <property type="entry name" value="Acetyltransf_1"/>
    <property type="match status" value="1"/>
</dbReference>
<evidence type="ECO:0000313" key="4">
    <source>
        <dbReference type="Proteomes" id="UP000638848"/>
    </source>
</evidence>
<proteinExistence type="predicted"/>
<dbReference type="GO" id="GO:0016747">
    <property type="term" value="F:acyltransferase activity, transferring groups other than amino-acyl groups"/>
    <property type="evidence" value="ECO:0007669"/>
    <property type="project" value="InterPro"/>
</dbReference>
<dbReference type="PANTHER" id="PTHR43072">
    <property type="entry name" value="N-ACETYLTRANSFERASE"/>
    <property type="match status" value="1"/>
</dbReference>
<dbReference type="Gene3D" id="3.40.630.30">
    <property type="match status" value="1"/>
</dbReference>
<keyword evidence="4" id="KW-1185">Reference proteome</keyword>
<name>A0A917GUT3_9MICC</name>
<dbReference type="EMBL" id="BMEQ01000009">
    <property type="protein sequence ID" value="GGG57059.1"/>
    <property type="molecule type" value="Genomic_DNA"/>
</dbReference>
<organism evidence="3 4">
    <name type="scientific">Kocuria dechangensis</name>
    <dbReference type="NCBI Taxonomy" id="1176249"/>
    <lineage>
        <taxon>Bacteria</taxon>
        <taxon>Bacillati</taxon>
        <taxon>Actinomycetota</taxon>
        <taxon>Actinomycetes</taxon>
        <taxon>Micrococcales</taxon>
        <taxon>Micrococcaceae</taxon>
        <taxon>Kocuria</taxon>
    </lineage>
</organism>
<comment type="caution">
    <text evidence="3">The sequence shown here is derived from an EMBL/GenBank/DDBJ whole genome shotgun (WGS) entry which is preliminary data.</text>
</comment>
<accession>A0A917GUT3</accession>
<feature type="compositionally biased region" description="Low complexity" evidence="1">
    <location>
        <begin position="176"/>
        <end position="192"/>
    </location>
</feature>
<sequence>MSPMLRLRPLTTEDRAAIAEFVLNDPDHTRTCFDREPSPADADDLLSSAAYGSGDVAPTLLGAFDADGALVGLIDWACRWPTPATGYIGLLQVRPGHRRQGVATALLAHAQEAAAAAGCRQLMLAVIARNEPARAFWERLGFQWLAPQRARRAAPLEAVVMHRPIPAPQDGTRGEAQPAAAAHSAPAVGVPA</sequence>
<dbReference type="CDD" id="cd04301">
    <property type="entry name" value="NAT_SF"/>
    <property type="match status" value="1"/>
</dbReference>
<dbReference type="InterPro" id="IPR016181">
    <property type="entry name" value="Acyl_CoA_acyltransferase"/>
</dbReference>
<feature type="region of interest" description="Disordered" evidence="1">
    <location>
        <begin position="166"/>
        <end position="192"/>
    </location>
</feature>
<dbReference type="InterPro" id="IPR000182">
    <property type="entry name" value="GNAT_dom"/>
</dbReference>
<dbReference type="Proteomes" id="UP000638848">
    <property type="component" value="Unassembled WGS sequence"/>
</dbReference>
<reference evidence="3" key="1">
    <citation type="journal article" date="2014" name="Int. J. Syst. Evol. Microbiol.">
        <title>Complete genome sequence of Corynebacterium casei LMG S-19264T (=DSM 44701T), isolated from a smear-ripened cheese.</title>
        <authorList>
            <consortium name="US DOE Joint Genome Institute (JGI-PGF)"/>
            <person name="Walter F."/>
            <person name="Albersmeier A."/>
            <person name="Kalinowski J."/>
            <person name="Ruckert C."/>
        </authorList>
    </citation>
    <scope>NUCLEOTIDE SEQUENCE</scope>
    <source>
        <strain evidence="3">CGMCC 1.12187</strain>
    </source>
</reference>
<feature type="domain" description="N-acetyltransferase" evidence="2">
    <location>
        <begin position="5"/>
        <end position="166"/>
    </location>
</feature>
<protein>
    <recommendedName>
        <fullName evidence="2">N-acetyltransferase domain-containing protein</fullName>
    </recommendedName>
</protein>
<dbReference type="PROSITE" id="PS51186">
    <property type="entry name" value="GNAT"/>
    <property type="match status" value="1"/>
</dbReference>
<gene>
    <name evidence="3" type="ORF">GCM10011374_19850</name>
</gene>
<evidence type="ECO:0000259" key="2">
    <source>
        <dbReference type="PROSITE" id="PS51186"/>
    </source>
</evidence>
<reference evidence="3" key="2">
    <citation type="submission" date="2020-09" db="EMBL/GenBank/DDBJ databases">
        <authorList>
            <person name="Sun Q."/>
            <person name="Zhou Y."/>
        </authorList>
    </citation>
    <scope>NUCLEOTIDE SEQUENCE</scope>
    <source>
        <strain evidence="3">CGMCC 1.12187</strain>
    </source>
</reference>